<evidence type="ECO:0000256" key="1">
    <source>
        <dbReference type="SAM" id="MobiDB-lite"/>
    </source>
</evidence>
<feature type="non-terminal residue" evidence="3">
    <location>
        <position position="1"/>
    </location>
</feature>
<feature type="compositionally biased region" description="Pro residues" evidence="1">
    <location>
        <begin position="67"/>
        <end position="94"/>
    </location>
</feature>
<name>A0A146LQC9_LYGHE</name>
<keyword evidence="2" id="KW-1133">Transmembrane helix</keyword>
<feature type="transmembrane region" description="Helical" evidence="2">
    <location>
        <begin position="15"/>
        <end position="34"/>
    </location>
</feature>
<evidence type="ECO:0000313" key="3">
    <source>
        <dbReference type="EMBL" id="JAQ08590.1"/>
    </source>
</evidence>
<dbReference type="EMBL" id="GDHC01010039">
    <property type="protein sequence ID" value="JAQ08590.1"/>
    <property type="molecule type" value="Transcribed_RNA"/>
</dbReference>
<sequence length="117" mass="11414">ILCKKDTSVTTGNNMAQLSGAILVLCLVACAFSFEFGLSNKVPRFGLYRLKSFAQSGDSQGSGGPPSGTPPSGTPPSGTPPSGTPPSGTPPSGTPPGCESGEACTPPSGGPPSTSSS</sequence>
<protein>
    <submittedName>
        <fullName evidence="3">Uncharacterized protein</fullName>
    </submittedName>
</protein>
<keyword evidence="2" id="KW-0472">Membrane</keyword>
<accession>A0A146LQC9</accession>
<reference evidence="3" key="1">
    <citation type="journal article" date="2016" name="Gigascience">
        <title>De novo construction of an expanded transcriptome assembly for the western tarnished plant bug, Lygus hesperus.</title>
        <authorList>
            <person name="Tassone E.E."/>
            <person name="Geib S.M."/>
            <person name="Hall B."/>
            <person name="Fabrick J.A."/>
            <person name="Brent C.S."/>
            <person name="Hull J.J."/>
        </authorList>
    </citation>
    <scope>NUCLEOTIDE SEQUENCE</scope>
</reference>
<feature type="compositionally biased region" description="Low complexity" evidence="1">
    <location>
        <begin position="105"/>
        <end position="117"/>
    </location>
</feature>
<proteinExistence type="predicted"/>
<evidence type="ECO:0000256" key="2">
    <source>
        <dbReference type="SAM" id="Phobius"/>
    </source>
</evidence>
<feature type="region of interest" description="Disordered" evidence="1">
    <location>
        <begin position="54"/>
        <end position="117"/>
    </location>
</feature>
<organism evidence="3">
    <name type="scientific">Lygus hesperus</name>
    <name type="common">Western plant bug</name>
    <dbReference type="NCBI Taxonomy" id="30085"/>
    <lineage>
        <taxon>Eukaryota</taxon>
        <taxon>Metazoa</taxon>
        <taxon>Ecdysozoa</taxon>
        <taxon>Arthropoda</taxon>
        <taxon>Hexapoda</taxon>
        <taxon>Insecta</taxon>
        <taxon>Pterygota</taxon>
        <taxon>Neoptera</taxon>
        <taxon>Paraneoptera</taxon>
        <taxon>Hemiptera</taxon>
        <taxon>Heteroptera</taxon>
        <taxon>Panheteroptera</taxon>
        <taxon>Cimicomorpha</taxon>
        <taxon>Miridae</taxon>
        <taxon>Mirini</taxon>
        <taxon>Lygus</taxon>
    </lineage>
</organism>
<dbReference type="AlphaFoldDB" id="A0A146LQC9"/>
<keyword evidence="2" id="KW-0812">Transmembrane</keyword>
<gene>
    <name evidence="3" type="ORF">g.42244</name>
</gene>